<name>A0A486XWY1_9GAMM</name>
<protein>
    <submittedName>
        <fullName evidence="1">Uncharacterized protein</fullName>
    </submittedName>
</protein>
<evidence type="ECO:0000313" key="1">
    <source>
        <dbReference type="EMBL" id="VHO06303.1"/>
    </source>
</evidence>
<proteinExistence type="predicted"/>
<dbReference type="EMBL" id="CAAJGR010000026">
    <property type="protein sequence ID" value="VHO06303.1"/>
    <property type="molecule type" value="Genomic_DNA"/>
</dbReference>
<accession>A0A486XWY1</accession>
<sequence>MQGCFSYYMQIALMLAQKSSIKTVIYSSYKHDLLQPNDYSM</sequence>
<gene>
    <name evidence="1" type="ORF">BAL341_3330</name>
</gene>
<dbReference type="AlphaFoldDB" id="A0A486XWY1"/>
<organism evidence="1">
    <name type="scientific">Rheinheimera sp. BAL341</name>
    <dbReference type="NCBI Taxonomy" id="1708203"/>
    <lineage>
        <taxon>Bacteria</taxon>
        <taxon>Pseudomonadati</taxon>
        <taxon>Pseudomonadota</taxon>
        <taxon>Gammaproteobacteria</taxon>
        <taxon>Chromatiales</taxon>
        <taxon>Chromatiaceae</taxon>
        <taxon>Rheinheimera</taxon>
    </lineage>
</organism>
<reference evidence="1" key="1">
    <citation type="submission" date="2019-04" db="EMBL/GenBank/DDBJ databases">
        <authorList>
            <person name="Brambilla D."/>
        </authorList>
    </citation>
    <scope>NUCLEOTIDE SEQUENCE</scope>
    <source>
        <strain evidence="1">BAL1</strain>
    </source>
</reference>